<feature type="region of interest" description="Disordered" evidence="1">
    <location>
        <begin position="15"/>
        <end position="35"/>
    </location>
</feature>
<proteinExistence type="predicted"/>
<reference evidence="3 4" key="1">
    <citation type="submission" date="2021-05" db="EMBL/GenBank/DDBJ databases">
        <title>The draft genome of Geobacter luticola JCM 17780.</title>
        <authorList>
            <person name="Xu Z."/>
            <person name="Masuda Y."/>
            <person name="Itoh H."/>
            <person name="Senoo K."/>
        </authorList>
    </citation>
    <scope>NUCLEOTIDE SEQUENCE [LARGE SCALE GENOMIC DNA]</scope>
    <source>
        <strain evidence="3 4">JCM 17780</strain>
    </source>
</reference>
<accession>A0ABS5SBE0</accession>
<name>A0ABS5SBE0_9BACT</name>
<gene>
    <name evidence="3" type="ORF">KI810_06455</name>
</gene>
<evidence type="ECO:0000256" key="1">
    <source>
        <dbReference type="SAM" id="MobiDB-lite"/>
    </source>
</evidence>
<evidence type="ECO:0000313" key="4">
    <source>
        <dbReference type="Proteomes" id="UP000756860"/>
    </source>
</evidence>
<evidence type="ECO:0000313" key="3">
    <source>
        <dbReference type="EMBL" id="MBT0652690.1"/>
    </source>
</evidence>
<protein>
    <submittedName>
        <fullName evidence="3">Rubredoxin</fullName>
    </submittedName>
</protein>
<dbReference type="NCBIfam" id="NF045720">
    <property type="entry name" value="rubredox_RCKP"/>
    <property type="match status" value="1"/>
</dbReference>
<feature type="domain" description="Rubrerythrin rubredoxin-like" evidence="2">
    <location>
        <begin position="4"/>
        <end position="28"/>
    </location>
</feature>
<dbReference type="Gene3D" id="2.20.28.10">
    <property type="match status" value="1"/>
</dbReference>
<sequence length="35" mass="3972">MATWKCTTCGYTKEGRCKPQKCPQCQSKGNFEKAE</sequence>
<evidence type="ECO:0000259" key="2">
    <source>
        <dbReference type="Pfam" id="PF21349"/>
    </source>
</evidence>
<dbReference type="Pfam" id="PF21349">
    <property type="entry name" value="RUBY_RBDX"/>
    <property type="match status" value="1"/>
</dbReference>
<dbReference type="InterPro" id="IPR054685">
    <property type="entry name" value="Rubredox_RCKP"/>
</dbReference>
<comment type="caution">
    <text evidence="3">The sequence shown here is derived from an EMBL/GenBank/DDBJ whole genome shotgun (WGS) entry which is preliminary data.</text>
</comment>
<dbReference type="RefSeq" id="WP_214174747.1">
    <property type="nucleotide sequence ID" value="NZ_JAHCVK010000001.1"/>
</dbReference>
<dbReference type="InterPro" id="IPR048574">
    <property type="entry name" value="RUBY_RBDX"/>
</dbReference>
<organism evidence="3 4">
    <name type="scientific">Geomobilimonas luticola</name>
    <dbReference type="NCBI Taxonomy" id="1114878"/>
    <lineage>
        <taxon>Bacteria</taxon>
        <taxon>Pseudomonadati</taxon>
        <taxon>Thermodesulfobacteriota</taxon>
        <taxon>Desulfuromonadia</taxon>
        <taxon>Geobacterales</taxon>
        <taxon>Geobacteraceae</taxon>
        <taxon>Geomobilimonas</taxon>
    </lineage>
</organism>
<dbReference type="Proteomes" id="UP000756860">
    <property type="component" value="Unassembled WGS sequence"/>
</dbReference>
<dbReference type="EMBL" id="JAHCVK010000001">
    <property type="protein sequence ID" value="MBT0652690.1"/>
    <property type="molecule type" value="Genomic_DNA"/>
</dbReference>
<dbReference type="SUPFAM" id="SSF57802">
    <property type="entry name" value="Rubredoxin-like"/>
    <property type="match status" value="1"/>
</dbReference>
<keyword evidence="4" id="KW-1185">Reference proteome</keyword>